<feature type="transmembrane region" description="Helical" evidence="1">
    <location>
        <begin position="60"/>
        <end position="83"/>
    </location>
</feature>
<keyword evidence="1" id="KW-1133">Transmembrane helix</keyword>
<dbReference type="EMBL" id="JAACNH010000008">
    <property type="protein sequence ID" value="KAG8434536.1"/>
    <property type="molecule type" value="Genomic_DNA"/>
</dbReference>
<reference evidence="2" key="1">
    <citation type="thesis" date="2020" institute="ProQuest LLC" country="789 East Eisenhower Parkway, Ann Arbor, MI, USA">
        <title>Comparative Genomics and Chromosome Evolution.</title>
        <authorList>
            <person name="Mudd A.B."/>
        </authorList>
    </citation>
    <scope>NUCLEOTIDE SEQUENCE</scope>
    <source>
        <strain evidence="2">Female2</strain>
        <tissue evidence="2">Blood</tissue>
    </source>
</reference>
<evidence type="ECO:0000313" key="3">
    <source>
        <dbReference type="Proteomes" id="UP000812440"/>
    </source>
</evidence>
<evidence type="ECO:0000256" key="1">
    <source>
        <dbReference type="SAM" id="Phobius"/>
    </source>
</evidence>
<dbReference type="AlphaFoldDB" id="A0A8T2IWK0"/>
<keyword evidence="1" id="KW-0472">Membrane</keyword>
<evidence type="ECO:0000313" key="2">
    <source>
        <dbReference type="EMBL" id="KAG8434536.1"/>
    </source>
</evidence>
<proteinExistence type="predicted"/>
<comment type="caution">
    <text evidence="2">The sequence shown here is derived from an EMBL/GenBank/DDBJ whole genome shotgun (WGS) entry which is preliminary data.</text>
</comment>
<dbReference type="Proteomes" id="UP000812440">
    <property type="component" value="Chromosome 7"/>
</dbReference>
<organism evidence="2 3">
    <name type="scientific">Hymenochirus boettgeri</name>
    <name type="common">Congo dwarf clawed frog</name>
    <dbReference type="NCBI Taxonomy" id="247094"/>
    <lineage>
        <taxon>Eukaryota</taxon>
        <taxon>Metazoa</taxon>
        <taxon>Chordata</taxon>
        <taxon>Craniata</taxon>
        <taxon>Vertebrata</taxon>
        <taxon>Euteleostomi</taxon>
        <taxon>Amphibia</taxon>
        <taxon>Batrachia</taxon>
        <taxon>Anura</taxon>
        <taxon>Pipoidea</taxon>
        <taxon>Pipidae</taxon>
        <taxon>Pipinae</taxon>
        <taxon>Hymenochirus</taxon>
    </lineage>
</organism>
<keyword evidence="1" id="KW-0812">Transmembrane</keyword>
<accession>A0A8T2IWK0</accession>
<name>A0A8T2IWK0_9PIPI</name>
<gene>
    <name evidence="2" type="ORF">GDO86_012785</name>
</gene>
<sequence>MHMSLFKRLCIWAFILTLLGETTFLYVPDFCPFSFSHPLPPLMNWLFRGTSFPPSFTMTILRHFFSAFAYYSIFAFNGSLCIFQCRPLMSSSPVQCFTLEGRNDATYFATDEVRCDGRYVSSRFLVAPAPHFQMIGTWVLYLFPF</sequence>
<keyword evidence="3" id="KW-1185">Reference proteome</keyword>
<protein>
    <submittedName>
        <fullName evidence="2">Uncharacterized protein</fullName>
    </submittedName>
</protein>